<sequence length="126" mass="13867">MENTARTLDHDRLAPSVFAPAELAALRRIADPVARRTRFFVLWTLKEAYIKARGMGLSLPLDGFSFDLDGPEPTIAFAASCPDDPARWRFRYDAPTPTHRLALAVPAATDEIRLFRVSLGAEAVGA</sequence>
<dbReference type="GO" id="GO:0005829">
    <property type="term" value="C:cytosol"/>
    <property type="evidence" value="ECO:0007669"/>
    <property type="project" value="TreeGrafter"/>
</dbReference>
<evidence type="ECO:0000313" key="4">
    <source>
        <dbReference type="EMBL" id="XBY46482.1"/>
    </source>
</evidence>
<dbReference type="GO" id="GO:0019878">
    <property type="term" value="P:lysine biosynthetic process via aminoadipic acid"/>
    <property type="evidence" value="ECO:0007669"/>
    <property type="project" value="TreeGrafter"/>
</dbReference>
<dbReference type="EMBL" id="CP158568">
    <property type="protein sequence ID" value="XBY46482.1"/>
    <property type="molecule type" value="Genomic_DNA"/>
</dbReference>
<organism evidence="4">
    <name type="scientific">Methyloraptor flagellatus</name>
    <dbReference type="NCBI Taxonomy" id="3162530"/>
    <lineage>
        <taxon>Bacteria</taxon>
        <taxon>Pseudomonadati</taxon>
        <taxon>Pseudomonadota</taxon>
        <taxon>Alphaproteobacteria</taxon>
        <taxon>Hyphomicrobiales</taxon>
        <taxon>Ancalomicrobiaceae</taxon>
        <taxon>Methyloraptor</taxon>
    </lineage>
</organism>
<dbReference type="Gene3D" id="3.90.470.20">
    <property type="entry name" value="4'-phosphopantetheinyl transferase domain"/>
    <property type="match status" value="1"/>
</dbReference>
<dbReference type="InterPro" id="IPR008278">
    <property type="entry name" value="4-PPantetheinyl_Trfase_dom"/>
</dbReference>
<dbReference type="KEGG" id="mflg:ABS361_09865"/>
<dbReference type="GO" id="GO:0000287">
    <property type="term" value="F:magnesium ion binding"/>
    <property type="evidence" value="ECO:0007669"/>
    <property type="project" value="InterPro"/>
</dbReference>
<proteinExistence type="inferred from homology"/>
<evidence type="ECO:0000256" key="2">
    <source>
        <dbReference type="ARBA" id="ARBA00022679"/>
    </source>
</evidence>
<reference evidence="4" key="1">
    <citation type="submission" date="2024-06" db="EMBL/GenBank/DDBJ databases">
        <title>Methylostella associata gen. nov., sp. nov., a novel Ancalomicrobiaceae-affiliated facultatively methylotrophic bacteria that feed on methanotrophs of the genus Methylococcus.</title>
        <authorList>
            <person name="Saltykova V."/>
            <person name="Danilova O.V."/>
            <person name="Oshkin I.Y."/>
            <person name="Belova S.E."/>
            <person name="Pimenov N.V."/>
            <person name="Dedysh S.N."/>
        </authorList>
    </citation>
    <scope>NUCLEOTIDE SEQUENCE</scope>
    <source>
        <strain evidence="4">S20</strain>
    </source>
</reference>
<protein>
    <submittedName>
        <fullName evidence="4">4'-phosphopantetheinyl transferase superfamily protein</fullName>
    </submittedName>
</protein>
<comment type="similarity">
    <text evidence="1">Belongs to the P-Pant transferase superfamily. Gsp/Sfp/HetI/AcpT family.</text>
</comment>
<dbReference type="RefSeq" id="WP_407051576.1">
    <property type="nucleotide sequence ID" value="NZ_CP158568.1"/>
</dbReference>
<keyword evidence="2 4" id="KW-0808">Transferase</keyword>
<dbReference type="PANTHER" id="PTHR12215:SF10">
    <property type="entry name" value="L-AMINOADIPATE-SEMIALDEHYDE DEHYDROGENASE-PHOSPHOPANTETHEINYL TRANSFERASE"/>
    <property type="match status" value="1"/>
</dbReference>
<gene>
    <name evidence="4" type="ORF">ABS361_09865</name>
</gene>
<dbReference type="InterPro" id="IPR050559">
    <property type="entry name" value="P-Pant_transferase_sf"/>
</dbReference>
<dbReference type="PANTHER" id="PTHR12215">
    <property type="entry name" value="PHOSPHOPANTETHEINE TRANSFERASE"/>
    <property type="match status" value="1"/>
</dbReference>
<evidence type="ECO:0000256" key="1">
    <source>
        <dbReference type="ARBA" id="ARBA00010990"/>
    </source>
</evidence>
<dbReference type="Pfam" id="PF01648">
    <property type="entry name" value="ACPS"/>
    <property type="match status" value="1"/>
</dbReference>
<feature type="domain" description="4'-phosphopantetheinyl transferase" evidence="3">
    <location>
        <begin position="9"/>
        <end position="97"/>
    </location>
</feature>
<dbReference type="AlphaFoldDB" id="A0AAU7XGA6"/>
<dbReference type="GO" id="GO:0008897">
    <property type="term" value="F:holo-[acyl-carrier-protein] synthase activity"/>
    <property type="evidence" value="ECO:0007669"/>
    <property type="project" value="InterPro"/>
</dbReference>
<name>A0AAU7XGA6_9HYPH</name>
<accession>A0AAU7XGA6</accession>
<dbReference type="InterPro" id="IPR037143">
    <property type="entry name" value="4-PPantetheinyl_Trfase_dom_sf"/>
</dbReference>
<dbReference type="SUPFAM" id="SSF56214">
    <property type="entry name" value="4'-phosphopantetheinyl transferase"/>
    <property type="match status" value="1"/>
</dbReference>
<evidence type="ECO:0000259" key="3">
    <source>
        <dbReference type="Pfam" id="PF01648"/>
    </source>
</evidence>